<dbReference type="PROSITE" id="PS51194">
    <property type="entry name" value="HELICASE_CTER"/>
    <property type="match status" value="1"/>
</dbReference>
<evidence type="ECO:0000256" key="8">
    <source>
        <dbReference type="ARBA" id="ARBA00022840"/>
    </source>
</evidence>
<evidence type="ECO:0000313" key="16">
    <source>
        <dbReference type="Proteomes" id="UP000001072"/>
    </source>
</evidence>
<feature type="compositionally biased region" description="Basic residues" evidence="12">
    <location>
        <begin position="1"/>
        <end position="14"/>
    </location>
</feature>
<dbReference type="SMART" id="SM00490">
    <property type="entry name" value="HELICc"/>
    <property type="match status" value="1"/>
</dbReference>
<keyword evidence="5" id="KW-0547">Nucleotide-binding</keyword>
<keyword evidence="8" id="KW-0067">ATP-binding</keyword>
<dbReference type="Pfam" id="PF00270">
    <property type="entry name" value="DEAD"/>
    <property type="match status" value="1"/>
</dbReference>
<feature type="domain" description="Helicase C-terminal" evidence="14">
    <location>
        <begin position="1053"/>
        <end position="1219"/>
    </location>
</feature>
<feature type="compositionally biased region" description="Polar residues" evidence="12">
    <location>
        <begin position="391"/>
        <end position="403"/>
    </location>
</feature>
<dbReference type="GO" id="GO:0003723">
    <property type="term" value="F:RNA binding"/>
    <property type="evidence" value="ECO:0007669"/>
    <property type="project" value="UniProtKB-KW"/>
</dbReference>
<organism evidence="16">
    <name type="scientific">Melampsora larici-populina (strain 98AG31 / pathotype 3-4-7)</name>
    <name type="common">Poplar leaf rust fungus</name>
    <dbReference type="NCBI Taxonomy" id="747676"/>
    <lineage>
        <taxon>Eukaryota</taxon>
        <taxon>Fungi</taxon>
        <taxon>Dikarya</taxon>
        <taxon>Basidiomycota</taxon>
        <taxon>Pucciniomycotina</taxon>
        <taxon>Pucciniomycetes</taxon>
        <taxon>Pucciniales</taxon>
        <taxon>Melampsoraceae</taxon>
        <taxon>Melampsora</taxon>
    </lineage>
</organism>
<dbReference type="HOGENOM" id="CLU_001832_1_3_1"/>
<comment type="subcellular location">
    <subcellularLocation>
        <location evidence="1">Plastid</location>
        <location evidence="1">Chloroplast</location>
    </subcellularLocation>
</comment>
<dbReference type="Pfam" id="PF21010">
    <property type="entry name" value="HA2_C"/>
    <property type="match status" value="1"/>
</dbReference>
<dbReference type="InterPro" id="IPR056328">
    <property type="entry name" value="DSRM_DHX29"/>
</dbReference>
<evidence type="ECO:0000259" key="14">
    <source>
        <dbReference type="PROSITE" id="PS51194"/>
    </source>
</evidence>
<evidence type="ECO:0000256" key="1">
    <source>
        <dbReference type="ARBA" id="ARBA00004229"/>
    </source>
</evidence>
<feature type="domain" description="Helicase ATP-binding" evidence="13">
    <location>
        <begin position="775"/>
        <end position="946"/>
    </location>
</feature>
<feature type="region of interest" description="Disordered" evidence="12">
    <location>
        <begin position="1"/>
        <end position="88"/>
    </location>
</feature>
<dbReference type="CDD" id="cd17917">
    <property type="entry name" value="DEXHc_RHA-like"/>
    <property type="match status" value="1"/>
</dbReference>
<evidence type="ECO:0000256" key="7">
    <source>
        <dbReference type="ARBA" id="ARBA00022806"/>
    </source>
</evidence>
<keyword evidence="4" id="KW-0934">Plastid</keyword>
<dbReference type="GeneID" id="18925608"/>
<dbReference type="EC" id="3.6.4.13" evidence="2"/>
<dbReference type="RefSeq" id="XP_007406176.1">
    <property type="nucleotide sequence ID" value="XM_007406114.1"/>
</dbReference>
<keyword evidence="7" id="KW-0347">Helicase</keyword>
<dbReference type="GO" id="GO:0003724">
    <property type="term" value="F:RNA helicase activity"/>
    <property type="evidence" value="ECO:0007669"/>
    <property type="project" value="UniProtKB-EC"/>
</dbReference>
<evidence type="ECO:0000256" key="4">
    <source>
        <dbReference type="ARBA" id="ARBA00022640"/>
    </source>
</evidence>
<dbReference type="GO" id="GO:0016787">
    <property type="term" value="F:hydrolase activity"/>
    <property type="evidence" value="ECO:0007669"/>
    <property type="project" value="UniProtKB-KW"/>
</dbReference>
<feature type="compositionally biased region" description="Polar residues" evidence="12">
    <location>
        <begin position="438"/>
        <end position="463"/>
    </location>
</feature>
<feature type="compositionally biased region" description="Polar residues" evidence="12">
    <location>
        <begin position="46"/>
        <end position="70"/>
    </location>
</feature>
<dbReference type="SMART" id="SM00847">
    <property type="entry name" value="HA2"/>
    <property type="match status" value="1"/>
</dbReference>
<dbReference type="CDD" id="cd18791">
    <property type="entry name" value="SF2_C_RHA"/>
    <property type="match status" value="1"/>
</dbReference>
<dbReference type="Pfam" id="PF07717">
    <property type="entry name" value="OB_NTP_bind"/>
    <property type="match status" value="1"/>
</dbReference>
<dbReference type="SUPFAM" id="SSF52540">
    <property type="entry name" value="P-loop containing nucleoside triphosphate hydrolases"/>
    <property type="match status" value="1"/>
</dbReference>
<evidence type="ECO:0000256" key="6">
    <source>
        <dbReference type="ARBA" id="ARBA00022801"/>
    </source>
</evidence>
<dbReference type="PANTHER" id="PTHR18934">
    <property type="entry name" value="ATP-DEPENDENT RNA HELICASE"/>
    <property type="match status" value="1"/>
</dbReference>
<evidence type="ECO:0000259" key="13">
    <source>
        <dbReference type="PROSITE" id="PS51192"/>
    </source>
</evidence>
<dbReference type="FunFam" id="3.40.50.300:FF:000819">
    <property type="entry name" value="ATP dependent RNA helicase, putative"/>
    <property type="match status" value="1"/>
</dbReference>
<dbReference type="InterPro" id="IPR001650">
    <property type="entry name" value="Helicase_C-like"/>
</dbReference>
<dbReference type="EMBL" id="GL883094">
    <property type="protein sequence ID" value="EGG10707.1"/>
    <property type="molecule type" value="Genomic_DNA"/>
</dbReference>
<dbReference type="Pfam" id="PF24385">
    <property type="entry name" value="DSRM_DHX29"/>
    <property type="match status" value="1"/>
</dbReference>
<dbReference type="Proteomes" id="UP000001072">
    <property type="component" value="Unassembled WGS sequence"/>
</dbReference>
<gene>
    <name evidence="15" type="ORF">MELLADRAFT_115470</name>
</gene>
<dbReference type="PROSITE" id="PS51192">
    <property type="entry name" value="HELICASE_ATP_BIND_1"/>
    <property type="match status" value="1"/>
</dbReference>
<dbReference type="FunFam" id="3.40.50.300:FF:000500">
    <property type="entry name" value="ATP-dependent RNA helicase DHX29"/>
    <property type="match status" value="1"/>
</dbReference>
<dbReference type="Gene3D" id="3.40.50.300">
    <property type="entry name" value="P-loop containing nucleotide triphosphate hydrolases"/>
    <property type="match status" value="2"/>
</dbReference>
<dbReference type="PANTHER" id="PTHR18934:SF145">
    <property type="entry name" value="ATP-DEPENDENT RNA HELICASE DHX57-RELATED"/>
    <property type="match status" value="1"/>
</dbReference>
<accession>F4RAW0</accession>
<evidence type="ECO:0000313" key="15">
    <source>
        <dbReference type="EMBL" id="EGG10707.1"/>
    </source>
</evidence>
<dbReference type="InterPro" id="IPR027417">
    <property type="entry name" value="P-loop_NTPase"/>
</dbReference>
<protein>
    <recommendedName>
        <fullName evidence="2">RNA helicase</fullName>
        <ecNumber evidence="2">3.6.4.13</ecNumber>
    </recommendedName>
</protein>
<dbReference type="OrthoDB" id="5600252at2759"/>
<keyword evidence="10" id="KW-0809">Transit peptide</keyword>
<evidence type="ECO:0000256" key="10">
    <source>
        <dbReference type="ARBA" id="ARBA00022946"/>
    </source>
</evidence>
<keyword evidence="9" id="KW-0694">RNA-binding</keyword>
<dbReference type="Gene3D" id="1.20.120.1080">
    <property type="match status" value="1"/>
</dbReference>
<proteinExistence type="predicted"/>
<name>F4RAW0_MELLP</name>
<dbReference type="InterPro" id="IPR014001">
    <property type="entry name" value="Helicase_ATP-bd"/>
</dbReference>
<keyword evidence="3" id="KW-0150">Chloroplast</keyword>
<dbReference type="VEuPathDB" id="FungiDB:MELLADRAFT_115470"/>
<comment type="catalytic activity">
    <reaction evidence="11">
        <text>ATP + H2O = ADP + phosphate + H(+)</text>
        <dbReference type="Rhea" id="RHEA:13065"/>
        <dbReference type="ChEBI" id="CHEBI:15377"/>
        <dbReference type="ChEBI" id="CHEBI:15378"/>
        <dbReference type="ChEBI" id="CHEBI:30616"/>
        <dbReference type="ChEBI" id="CHEBI:43474"/>
        <dbReference type="ChEBI" id="CHEBI:456216"/>
        <dbReference type="EC" id="3.6.4.13"/>
    </reaction>
</comment>
<dbReference type="KEGG" id="mlr:MELLADRAFT_115470"/>
<evidence type="ECO:0000256" key="12">
    <source>
        <dbReference type="SAM" id="MobiDB-lite"/>
    </source>
</evidence>
<dbReference type="InterPro" id="IPR007502">
    <property type="entry name" value="Helicase-assoc_dom"/>
</dbReference>
<dbReference type="InterPro" id="IPR011545">
    <property type="entry name" value="DEAD/DEAH_box_helicase_dom"/>
</dbReference>
<keyword evidence="6" id="KW-0378">Hydrolase</keyword>
<dbReference type="InParanoid" id="F4RAW0"/>
<dbReference type="GO" id="GO:0005524">
    <property type="term" value="F:ATP binding"/>
    <property type="evidence" value="ECO:0007669"/>
    <property type="project" value="UniProtKB-KW"/>
</dbReference>
<dbReference type="Pfam" id="PF00271">
    <property type="entry name" value="Helicase_C"/>
    <property type="match status" value="1"/>
</dbReference>
<reference evidence="16" key="1">
    <citation type="journal article" date="2011" name="Proc. Natl. Acad. Sci. U.S.A.">
        <title>Obligate biotrophy features unraveled by the genomic analysis of rust fungi.</title>
        <authorList>
            <person name="Duplessis S."/>
            <person name="Cuomo C.A."/>
            <person name="Lin Y.-C."/>
            <person name="Aerts A."/>
            <person name="Tisserant E."/>
            <person name="Veneault-Fourrey C."/>
            <person name="Joly D.L."/>
            <person name="Hacquard S."/>
            <person name="Amselem J."/>
            <person name="Cantarel B.L."/>
            <person name="Chiu R."/>
            <person name="Coutinho P.M."/>
            <person name="Feau N."/>
            <person name="Field M."/>
            <person name="Frey P."/>
            <person name="Gelhaye E."/>
            <person name="Goldberg J."/>
            <person name="Grabherr M.G."/>
            <person name="Kodira C.D."/>
            <person name="Kohler A."/>
            <person name="Kuees U."/>
            <person name="Lindquist E.A."/>
            <person name="Lucas S.M."/>
            <person name="Mago R."/>
            <person name="Mauceli E."/>
            <person name="Morin E."/>
            <person name="Murat C."/>
            <person name="Pangilinan J.L."/>
            <person name="Park R."/>
            <person name="Pearson M."/>
            <person name="Quesneville H."/>
            <person name="Rouhier N."/>
            <person name="Sakthikumar S."/>
            <person name="Salamov A.A."/>
            <person name="Schmutz J."/>
            <person name="Selles B."/>
            <person name="Shapiro H."/>
            <person name="Tanguay P."/>
            <person name="Tuskan G.A."/>
            <person name="Henrissat B."/>
            <person name="Van de Peer Y."/>
            <person name="Rouze P."/>
            <person name="Ellis J.G."/>
            <person name="Dodds P.N."/>
            <person name="Schein J.E."/>
            <person name="Zhong S."/>
            <person name="Hamelin R.C."/>
            <person name="Grigoriev I.V."/>
            <person name="Szabo L.J."/>
            <person name="Martin F."/>
        </authorList>
    </citation>
    <scope>NUCLEOTIDE SEQUENCE [LARGE SCALE GENOMIC DNA]</scope>
    <source>
        <strain evidence="16">98AG31 / pathotype 3-4-7</strain>
    </source>
</reference>
<evidence type="ECO:0000256" key="2">
    <source>
        <dbReference type="ARBA" id="ARBA00012552"/>
    </source>
</evidence>
<evidence type="ECO:0000256" key="11">
    <source>
        <dbReference type="ARBA" id="ARBA00047984"/>
    </source>
</evidence>
<dbReference type="STRING" id="747676.F4RAW0"/>
<feature type="region of interest" description="Disordered" evidence="12">
    <location>
        <begin position="384"/>
        <end position="413"/>
    </location>
</feature>
<evidence type="ECO:0000256" key="9">
    <source>
        <dbReference type="ARBA" id="ARBA00022884"/>
    </source>
</evidence>
<dbReference type="eggNOG" id="KOG0920">
    <property type="taxonomic scope" value="Eukaryota"/>
</dbReference>
<sequence>MPPKQKKKTLKKSTNRGFATTSIPKKVVEPEPSVDVETTADGLTADGSQPPNGSSALLTANPDQSGTSSDNGDKSKENTLGQDEWDLSPEDREIYSLAEKLRPTCEKAIAKQVKQEEVLDLTRNANEDPSAKSINSNDADDEEKLLQKVIVIYGVLEKLGYPKSRIEDCVVKIQKIELDEAMDYLLLHCTDEELMIAGHDGLYSKDRVSATQEKDSSSANSSINLAKFSTECTPDTSLDIDVLSGLRLDDESTLLTKPFLGSLPVTPLSPATPLLPVSPACSTEQLSADVKQKTLAYGNYHTESTGDDLSVIEDYVSLRLSLIELCKKTPKIGADHRKKNLKEAVKHAQEVKLLEERIRLIQGRYTFDQREADQALKLKLQETKLSETDESNPLTNHSNGTDNHQLDSAPKAKQTIGSSFPVTAFQTSYDSDSDSIETDSFQRNVPNENAESPDAVSQSVHTSQVLISTPDGSIVLPPVLTLSDEDQLSSSKTLDEEGTSLFGSMFNDQSADLKPDGTMSTSNAQTNMSDPSASQQTVVVRDMSLPKHFVGKSPRTLLEECIRRLDKYVQPRYFVVSGGSRAVKASVEIKWQSSKMIAEYGGSVNGSSPVFEKPVQTFIMEDEACADEKQAYNYVATIALFHLNAHNPLSVQRSLPTLFRDLWNEFKDKRKRDDDKEYIEHLKTLTTLVKTRINSFGSPKAENRPLTKVTKSDDDVVALVNEPTDSNTAGDVPFLNPTDMTLMEEFAMRQQWPSYQYMLRYRASLPIAVYRSSIIQTIEQNQVVVLCGETGCGKSTQLPAFILEHELSRGRPVKIFCTEPRRISAISLAQRVSQELGEPTGAVGQLGSLVGYNIRLESKTSPTTRLVYATTGIVLRMLENGTDLHDITHLIVDEVHERSIDGDCLLLALLTVLERRPTLRLILMSATVDAEKISNYMNGCPILKVPGRTFPVTSFFLEDVIELTGYELDKNSDGRYLSRQLKQKVITLKTSGIDDDTPTLDDDEDALGNQDPSQLAHTYAKSTRDTLEVLDEHQINMDLILLLLEQICLHNPSLVQSFSNATLVFLPSLDTIRKLTEILESHAVFGTAAFQIFPLHSTISNENQGLVFQTPPPGVRKIVISTNIAETGITIPDVTCVIDSGKHREMRYDEKRQISRLVETFIAKSNATQRKGRAGRVQEGICFHLFTKHRMETQFAENPLPEMLRLSLQDLALRIKIMKIGTSIKDVLRKALDPPSTVNVQRAIASLVEVKALTLNEDITPLGRHLVKLPMDVHMGKLLILGCLFRCLSPALTVAAALNSKSPFLTPFGREQEADTIKRSFKVENSDFLTICNVYNTWRNAFHNDNVHQFCRKNMLSHQNLMQIEELRIQFFGFLLDAGFIGVQNDSRNYHGRGKFCTVPRDFDTNSQDTKVVMGCVAAAMFPKLLIRDNSSQLTQTHGAWRTLTNSAPASIHPSSVNFTTGRRPDFGDAKFVTYFNIMQSKKLYVWESGVVDEKAIFLLCGEADFKLCAQSVILDSKIKVSMNPKTLLSLKILRQRFQTLFNQKMKNPSKPFSEKQQRWFNLIVAALKDEKDNIPGMFSDTNNDMGRSLKGEASKKKTMTVVIARPGRDIKPAQ</sequence>
<dbReference type="FunCoup" id="F4RAW0">
    <property type="interactions" value="361"/>
</dbReference>
<evidence type="ECO:0000256" key="5">
    <source>
        <dbReference type="ARBA" id="ARBA00022741"/>
    </source>
</evidence>
<dbReference type="FunFam" id="1.20.120.1080:FF:000002">
    <property type="entry name" value="Putative ATP-dependent RNA helicase DHX36"/>
    <property type="match status" value="1"/>
</dbReference>
<feature type="region of interest" description="Disordered" evidence="12">
    <location>
        <begin position="427"/>
        <end position="463"/>
    </location>
</feature>
<dbReference type="InterPro" id="IPR011709">
    <property type="entry name" value="DEAD-box_helicase_OB_fold"/>
</dbReference>
<evidence type="ECO:0000256" key="3">
    <source>
        <dbReference type="ARBA" id="ARBA00022528"/>
    </source>
</evidence>
<dbReference type="SMART" id="SM00487">
    <property type="entry name" value="DEXDc"/>
    <property type="match status" value="1"/>
</dbReference>
<dbReference type="SMR" id="F4RAW0"/>
<keyword evidence="16" id="KW-1185">Reference proteome</keyword>